<accession>A0ACD1FMK7</accession>
<proteinExistence type="predicted"/>
<reference evidence="1" key="1">
    <citation type="submission" date="2021-07" db="EMBL/GenBank/DDBJ databases">
        <title>Complete Genome Sequences of Mycobacterium farcinogenes Isolated from Clinical Specimens from Patients in Thailand.</title>
        <authorList>
            <person name="Sodsai P."/>
        </authorList>
    </citation>
    <scope>NUCLEOTIDE SEQUENCE</scope>
    <source>
        <strain evidence="1">BKK/CU-MFGFA-001</strain>
    </source>
</reference>
<evidence type="ECO:0000313" key="2">
    <source>
        <dbReference type="Proteomes" id="UP000825598"/>
    </source>
</evidence>
<dbReference type="EMBL" id="CP081673">
    <property type="protein sequence ID" value="QZH68333.1"/>
    <property type="molecule type" value="Genomic_DNA"/>
</dbReference>
<dbReference type="Proteomes" id="UP000825598">
    <property type="component" value="Chromosome"/>
</dbReference>
<protein>
    <submittedName>
        <fullName evidence="1">Uncharacterized protein</fullName>
    </submittedName>
</protein>
<organism evidence="1 2">
    <name type="scientific">Mycolicibacterium farcinogenes</name>
    <name type="common">Mycobacterium farcinogenes</name>
    <dbReference type="NCBI Taxonomy" id="1802"/>
    <lineage>
        <taxon>Bacteria</taxon>
        <taxon>Bacillati</taxon>
        <taxon>Actinomycetota</taxon>
        <taxon>Actinomycetes</taxon>
        <taxon>Mycobacteriales</taxon>
        <taxon>Mycobacteriaceae</taxon>
        <taxon>Mycolicibacterium</taxon>
    </lineage>
</organism>
<sequence length="235" mass="23711">MNDSSGDGMQSPQRGGRQGGPPLAPVAAVSLVLLLAGLGVSVALGGVMPLPYGAAADVLRYVHDHPAAVQAAAVGTFAASVPLAIYAATVSTRLRQLGVTAPGATIALSGGILAAGSLALSGLICWTMSRAEVVVDDSLIRALYYLVFLTGGVGHIVALGLLLAGIAVPSLILGLLPRPVAWIGLAIAALAELATLVLIWPESAVILPIARFTGLVWLIVAGALLPARRAARNRS</sequence>
<gene>
    <name evidence="1" type="ORF">K6L26_12310</name>
</gene>
<keyword evidence="2" id="KW-1185">Reference proteome</keyword>
<evidence type="ECO:0000313" key="1">
    <source>
        <dbReference type="EMBL" id="QZH68333.1"/>
    </source>
</evidence>
<name>A0ACD1FMK7_MYCFR</name>